<dbReference type="AlphaFoldDB" id="A0A1E3SC80"/>
<feature type="region of interest" description="Disordered" evidence="1">
    <location>
        <begin position="52"/>
        <end position="85"/>
    </location>
</feature>
<dbReference type="Proteomes" id="UP000192739">
    <property type="component" value="Unassembled WGS sequence"/>
</dbReference>
<evidence type="ECO:0000256" key="1">
    <source>
        <dbReference type="SAM" id="MobiDB-lite"/>
    </source>
</evidence>
<sequence>MAGSGGAMVGWLASVGPTAEGFDKAGLGLLVGPGAGSAAVLFEHAPNVAAIPTPPASQSSRRRLTASDRLPGPPFAGAFMASPYG</sequence>
<organism evidence="2 3">
    <name type="scientific">Mycobacterium intermedium</name>
    <dbReference type="NCBI Taxonomy" id="28445"/>
    <lineage>
        <taxon>Bacteria</taxon>
        <taxon>Bacillati</taxon>
        <taxon>Actinomycetota</taxon>
        <taxon>Actinomycetes</taxon>
        <taxon>Mycobacteriales</taxon>
        <taxon>Mycobacteriaceae</taxon>
        <taxon>Mycobacterium</taxon>
        <taxon>Mycobacterium simiae complex</taxon>
    </lineage>
</organism>
<evidence type="ECO:0000313" key="3">
    <source>
        <dbReference type="Proteomes" id="UP000192739"/>
    </source>
</evidence>
<reference evidence="2 3" key="1">
    <citation type="submission" date="2017-02" db="EMBL/GenBank/DDBJ databases">
        <title>The new phylogeny of genus Mycobacterium.</title>
        <authorList>
            <person name="Tortoli E."/>
            <person name="Trovato A."/>
            <person name="Cirillo D.M."/>
        </authorList>
    </citation>
    <scope>NUCLEOTIDE SEQUENCE [LARGE SCALE GENOMIC DNA]</scope>
    <source>
        <strain evidence="2 3">DSM 44049</strain>
    </source>
</reference>
<comment type="caution">
    <text evidence="2">The sequence shown here is derived from an EMBL/GenBank/DDBJ whole genome shotgun (WGS) entry which is preliminary data.</text>
</comment>
<proteinExistence type="predicted"/>
<gene>
    <name evidence="2" type="ORF">BST27_09725</name>
</gene>
<dbReference type="EMBL" id="MVHT01000020">
    <property type="protein sequence ID" value="ORB07187.1"/>
    <property type="molecule type" value="Genomic_DNA"/>
</dbReference>
<dbReference type="STRING" id="28445.BHQ20_16165"/>
<name>A0A1E3SC80_MYCIE</name>
<protein>
    <submittedName>
        <fullName evidence="2">Uncharacterized protein</fullName>
    </submittedName>
</protein>
<keyword evidence="3" id="KW-1185">Reference proteome</keyword>
<evidence type="ECO:0000313" key="2">
    <source>
        <dbReference type="EMBL" id="ORB07187.1"/>
    </source>
</evidence>
<accession>A0A1E3SC80</accession>